<dbReference type="AlphaFoldDB" id="A0A0G0W2U2"/>
<gene>
    <name evidence="2" type="ORF">UU59_C0010G0008</name>
</gene>
<reference evidence="2 3" key="1">
    <citation type="journal article" date="2015" name="Nature">
        <title>rRNA introns, odd ribosomes, and small enigmatic genomes across a large radiation of phyla.</title>
        <authorList>
            <person name="Brown C.T."/>
            <person name="Hug L.A."/>
            <person name="Thomas B.C."/>
            <person name="Sharon I."/>
            <person name="Castelle C.J."/>
            <person name="Singh A."/>
            <person name="Wilkins M.J."/>
            <person name="Williams K.H."/>
            <person name="Banfield J.F."/>
        </authorList>
    </citation>
    <scope>NUCLEOTIDE SEQUENCE [LARGE SCALE GENOMIC DNA]</scope>
</reference>
<proteinExistence type="predicted"/>
<feature type="transmembrane region" description="Helical" evidence="1">
    <location>
        <begin position="41"/>
        <end position="59"/>
    </location>
</feature>
<evidence type="ECO:0000256" key="1">
    <source>
        <dbReference type="SAM" id="Phobius"/>
    </source>
</evidence>
<accession>A0A0G0W2U2</accession>
<name>A0A0G0W2U2_UNCKA</name>
<keyword evidence="1" id="KW-1133">Transmembrane helix</keyword>
<sequence>MSTFVGNIIFIATFAFSAALVVFGLLMVTGVLRGHETAGKVLTTIGGVLLAGAIVIWASQDFSGNKMLITTVGNWIETILTEPLGQ</sequence>
<keyword evidence="1" id="KW-0812">Transmembrane</keyword>
<comment type="caution">
    <text evidence="2">The sequence shown here is derived from an EMBL/GenBank/DDBJ whole genome shotgun (WGS) entry which is preliminary data.</text>
</comment>
<feature type="transmembrane region" description="Helical" evidence="1">
    <location>
        <begin position="6"/>
        <end position="29"/>
    </location>
</feature>
<evidence type="ECO:0000313" key="2">
    <source>
        <dbReference type="EMBL" id="KKS07265.1"/>
    </source>
</evidence>
<dbReference type="EMBL" id="LCBF01000010">
    <property type="protein sequence ID" value="KKS07265.1"/>
    <property type="molecule type" value="Genomic_DNA"/>
</dbReference>
<keyword evidence="1" id="KW-0472">Membrane</keyword>
<evidence type="ECO:0000313" key="3">
    <source>
        <dbReference type="Proteomes" id="UP000034544"/>
    </source>
</evidence>
<dbReference type="Proteomes" id="UP000034544">
    <property type="component" value="Unassembled WGS sequence"/>
</dbReference>
<protein>
    <submittedName>
        <fullName evidence="2">Uncharacterized protein</fullName>
    </submittedName>
</protein>
<organism evidence="2 3">
    <name type="scientific">candidate division WWE3 bacterium GW2011_GWE1_41_27</name>
    <dbReference type="NCBI Taxonomy" id="1619131"/>
    <lineage>
        <taxon>Bacteria</taxon>
        <taxon>Katanobacteria</taxon>
    </lineage>
</organism>